<evidence type="ECO:0000256" key="1">
    <source>
        <dbReference type="ARBA" id="ARBA00004141"/>
    </source>
</evidence>
<sequence>MIGQFIKKQLLLFIRNRHELLVLLGMPFLLITILGLALGNIMKNDAPTIRAKIALIERGNEQADLQKFVHDLENLGIPPEQKQMMTNAAKQMLPVAALKNDVLGSKELKPYITLVTAKPSELEKIRKDKSYTAIIEIPRQFTYSVLQSVFLGKKQQPTLSFYTNEQKEISWKLVEDIIATFQERYSTFSALGQSGLLDGSFSMPAVHIQGKVETVTKREPINAITYYMVGMSVMFVLYIASNIGSYAFYEKQLHVFNRILLANVSKWSYMIGIFISSVLLAFLQLSLLYGVTSIIYHIKWPHITAFFAVTLALCFAVGGLSVLLTSLNYRLNSEHMSNFFASIVVTIFSLLGGSFFPSNQLSGWIQTLGNLTPNGSSMTAYLKILQGYDLAEVTGSILYLCLFSMAMVIAAIFIFPKKGELS</sequence>
<protein>
    <submittedName>
        <fullName evidence="5">ABC-2 type transport system permease protein</fullName>
    </submittedName>
</protein>
<evidence type="ECO:0000256" key="2">
    <source>
        <dbReference type="ARBA" id="ARBA00022692"/>
    </source>
</evidence>
<reference evidence="5 6" key="1">
    <citation type="submission" date="2020-08" db="EMBL/GenBank/DDBJ databases">
        <title>Genomic Encyclopedia of Type Strains, Phase IV (KMG-IV): sequencing the most valuable type-strain genomes for metagenomic binning, comparative biology and taxonomic classification.</title>
        <authorList>
            <person name="Goeker M."/>
        </authorList>
    </citation>
    <scope>NUCLEOTIDE SEQUENCE [LARGE SCALE GENOMIC DNA]</scope>
    <source>
        <strain evidence="5 6">DSM 14590</strain>
    </source>
</reference>
<comment type="caution">
    <text evidence="5">The sequence shown here is derived from an EMBL/GenBank/DDBJ whole genome shotgun (WGS) entry which is preliminary data.</text>
</comment>
<evidence type="ECO:0000256" key="3">
    <source>
        <dbReference type="ARBA" id="ARBA00022989"/>
    </source>
</evidence>
<keyword evidence="3" id="KW-1133">Transmembrane helix</keyword>
<dbReference type="EMBL" id="JACICZ010000011">
    <property type="protein sequence ID" value="MBB3869829.1"/>
    <property type="molecule type" value="Genomic_DNA"/>
</dbReference>
<comment type="subcellular location">
    <subcellularLocation>
        <location evidence="1">Membrane</location>
        <topology evidence="1">Multi-pass membrane protein</topology>
    </subcellularLocation>
</comment>
<evidence type="ECO:0000256" key="4">
    <source>
        <dbReference type="ARBA" id="ARBA00023136"/>
    </source>
</evidence>
<dbReference type="PANTHER" id="PTHR43027:SF1">
    <property type="entry name" value="DOXORUBICIN RESISTANCE ABC TRANSPORTER PERMEASE PROTEIN DRRC-RELATED"/>
    <property type="match status" value="1"/>
</dbReference>
<name>A0A6G9J542_9BACL</name>
<gene>
    <name evidence="5" type="ORF">HNR78_002726</name>
</gene>
<dbReference type="RefSeq" id="WP_062755426.1">
    <property type="nucleotide sequence ID" value="NZ_BDAQ01000010.1"/>
</dbReference>
<dbReference type="GO" id="GO:0016020">
    <property type="term" value="C:membrane"/>
    <property type="evidence" value="ECO:0007669"/>
    <property type="project" value="UniProtKB-SubCell"/>
</dbReference>
<keyword evidence="4" id="KW-0472">Membrane</keyword>
<dbReference type="AlphaFoldDB" id="A0A6G9J542"/>
<keyword evidence="2" id="KW-0812">Transmembrane</keyword>
<dbReference type="GO" id="GO:0140359">
    <property type="term" value="F:ABC-type transporter activity"/>
    <property type="evidence" value="ECO:0007669"/>
    <property type="project" value="InterPro"/>
</dbReference>
<keyword evidence="6" id="KW-1185">Reference proteome</keyword>
<dbReference type="Pfam" id="PF12698">
    <property type="entry name" value="ABC2_membrane_3"/>
    <property type="match status" value="1"/>
</dbReference>
<dbReference type="InterPro" id="IPR052902">
    <property type="entry name" value="ABC-2_transporter"/>
</dbReference>
<proteinExistence type="predicted"/>
<evidence type="ECO:0000313" key="5">
    <source>
        <dbReference type="EMBL" id="MBB3869829.1"/>
    </source>
</evidence>
<dbReference type="InterPro" id="IPR013525">
    <property type="entry name" value="ABC2_TM"/>
</dbReference>
<dbReference type="Proteomes" id="UP000613002">
    <property type="component" value="Unassembled WGS sequence"/>
</dbReference>
<organism evidence="5 6">
    <name type="scientific">Parageobacillus toebii NBRC 107807</name>
    <dbReference type="NCBI Taxonomy" id="1223503"/>
    <lineage>
        <taxon>Bacteria</taxon>
        <taxon>Bacillati</taxon>
        <taxon>Bacillota</taxon>
        <taxon>Bacilli</taxon>
        <taxon>Bacillales</taxon>
        <taxon>Anoxybacillaceae</taxon>
        <taxon>Parageobacillus</taxon>
    </lineage>
</organism>
<accession>A0A6G9J542</accession>
<dbReference type="PANTHER" id="PTHR43027">
    <property type="entry name" value="DOXORUBICIN RESISTANCE ABC TRANSPORTER PERMEASE PROTEIN DRRC-RELATED"/>
    <property type="match status" value="1"/>
</dbReference>
<evidence type="ECO:0000313" key="6">
    <source>
        <dbReference type="Proteomes" id="UP000613002"/>
    </source>
</evidence>